<keyword evidence="5 12" id="KW-0812">Transmembrane</keyword>
<evidence type="ECO:0000256" key="2">
    <source>
        <dbReference type="ARBA" id="ARBA00009995"/>
    </source>
</evidence>
<dbReference type="PROSITE" id="PS00375">
    <property type="entry name" value="UDPGT"/>
    <property type="match status" value="1"/>
</dbReference>
<dbReference type="Pfam" id="PF00201">
    <property type="entry name" value="UDPGT"/>
    <property type="match status" value="1"/>
</dbReference>
<dbReference type="AlphaFoldDB" id="A0A5E4MJJ6"/>
<comment type="similarity">
    <text evidence="2 11">Belongs to the UDP-glycosyltransferase family.</text>
</comment>
<dbReference type="Gene3D" id="3.40.50.2000">
    <property type="entry name" value="Glycogen Phosphorylase B"/>
    <property type="match status" value="2"/>
</dbReference>
<feature type="transmembrane region" description="Helical" evidence="12">
    <location>
        <begin position="475"/>
        <end position="499"/>
    </location>
</feature>
<dbReference type="Proteomes" id="UP000325440">
    <property type="component" value="Unassembled WGS sequence"/>
</dbReference>
<dbReference type="OrthoDB" id="5835829at2759"/>
<evidence type="ECO:0000313" key="14">
    <source>
        <dbReference type="Proteomes" id="UP000325440"/>
    </source>
</evidence>
<dbReference type="InterPro" id="IPR035595">
    <property type="entry name" value="UDP_glycos_trans_CS"/>
</dbReference>
<keyword evidence="14" id="KW-1185">Reference proteome</keyword>
<evidence type="ECO:0000256" key="3">
    <source>
        <dbReference type="ARBA" id="ARBA00022676"/>
    </source>
</evidence>
<dbReference type="GO" id="GO:0015020">
    <property type="term" value="F:glucuronosyltransferase activity"/>
    <property type="evidence" value="ECO:0007669"/>
    <property type="project" value="UniProtKB-EC"/>
</dbReference>
<dbReference type="EMBL" id="CABPRJ010000955">
    <property type="protein sequence ID" value="VVC32403.1"/>
    <property type="molecule type" value="Genomic_DNA"/>
</dbReference>
<keyword evidence="4 11" id="KW-0808">Transferase</keyword>
<dbReference type="GO" id="GO:0016020">
    <property type="term" value="C:membrane"/>
    <property type="evidence" value="ECO:0007669"/>
    <property type="project" value="UniProtKB-SubCell"/>
</dbReference>
<feature type="signal peptide" evidence="12">
    <location>
        <begin position="1"/>
        <end position="29"/>
    </location>
</feature>
<feature type="chain" id="PRO_5023160609" description="UDP-glucuronosyltransferase" evidence="12">
    <location>
        <begin position="30"/>
        <end position="523"/>
    </location>
</feature>
<dbReference type="InterPro" id="IPR050271">
    <property type="entry name" value="UDP-glycosyltransferase"/>
</dbReference>
<dbReference type="EC" id="2.4.1.17" evidence="12"/>
<dbReference type="PANTHER" id="PTHR48043">
    <property type="entry name" value="EG:EG0003.4 PROTEIN-RELATED"/>
    <property type="match status" value="1"/>
</dbReference>
<evidence type="ECO:0000256" key="1">
    <source>
        <dbReference type="ARBA" id="ARBA00004240"/>
    </source>
</evidence>
<evidence type="ECO:0000256" key="9">
    <source>
        <dbReference type="ARBA" id="ARBA00023180"/>
    </source>
</evidence>
<keyword evidence="12" id="KW-0732">Signal</keyword>
<keyword evidence="6" id="KW-0256">Endoplasmic reticulum</keyword>
<keyword evidence="3 11" id="KW-0328">Glycosyltransferase</keyword>
<sequence length="523" mass="58554">MASPSRNTARKVRLLAAIVVLGFAGPGRPAECARVLAVETMGSKSHWNFMSGVIRALLDKGHGVTAFTPFADGVVGENYTRVDVSGEMETALAVDVYKLKQKWSSPFGKIDLFLKMSRDFCDMIYENGEMQTALGSSDFDAVLVEPFMSHCVSYTAHRLKLPIIYITPVPTIEMLKRDFTGHFPNPAIESNVFAGHAVPETFVQRFTNAMTIAYVLVAKEYSEWRLTRAEPKHYDRVPRVQPSLFFVNGHFVSTSPTATSANVVNIGGIHLNTPVRDLTEDISEFIEQSPDGVIYFTFGSTVKMSSLPKHVEKAFLETFAQIPERVIWKYEDVLTDKPKNVMTKKWLPQRDILSHPKVKLFISHGGISGLYEAIDAGVPILGFPLFGDQPKNIAHLVNSGMAISMDLFSVTTGTLLKNVLELLRNETYAQNAKKNSEIFKDRPLSASESVVYWTEYVIRHKGAAHLKSQALNLTWYQYYLLDVIATAFAFAFIVCFVIYKILKSTCTFALNYYCSRIVKSKSE</sequence>
<comment type="catalytic activity">
    <reaction evidence="12">
        <text>glucuronate acceptor + UDP-alpha-D-glucuronate = acceptor beta-D-glucuronoside + UDP + H(+)</text>
        <dbReference type="Rhea" id="RHEA:21032"/>
        <dbReference type="ChEBI" id="CHEBI:15378"/>
        <dbReference type="ChEBI" id="CHEBI:58052"/>
        <dbReference type="ChEBI" id="CHEBI:58223"/>
        <dbReference type="ChEBI" id="CHEBI:132367"/>
        <dbReference type="ChEBI" id="CHEBI:132368"/>
        <dbReference type="EC" id="2.4.1.17"/>
    </reaction>
</comment>
<evidence type="ECO:0000256" key="5">
    <source>
        <dbReference type="ARBA" id="ARBA00022692"/>
    </source>
</evidence>
<keyword evidence="9" id="KW-0325">Glycoprotein</keyword>
<accession>A0A5E4MJJ6</accession>
<dbReference type="FunFam" id="3.40.50.2000:FF:000050">
    <property type="entry name" value="UDP-glucuronosyltransferase"/>
    <property type="match status" value="1"/>
</dbReference>
<dbReference type="InterPro" id="IPR002213">
    <property type="entry name" value="UDP_glucos_trans"/>
</dbReference>
<protein>
    <recommendedName>
        <fullName evidence="12">UDP-glucuronosyltransferase</fullName>
        <ecNumber evidence="12">2.4.1.17</ecNumber>
    </recommendedName>
</protein>
<keyword evidence="8 12" id="KW-0472">Membrane</keyword>
<reference evidence="13 14" key="1">
    <citation type="submission" date="2019-08" db="EMBL/GenBank/DDBJ databases">
        <authorList>
            <person name="Alioto T."/>
            <person name="Alioto T."/>
            <person name="Gomez Garrido J."/>
        </authorList>
    </citation>
    <scope>NUCLEOTIDE SEQUENCE [LARGE SCALE GENOMIC DNA]</scope>
</reference>
<evidence type="ECO:0000256" key="8">
    <source>
        <dbReference type="ARBA" id="ARBA00023136"/>
    </source>
</evidence>
<dbReference type="CDD" id="cd03784">
    <property type="entry name" value="GT1_Gtf-like"/>
    <property type="match status" value="1"/>
</dbReference>
<evidence type="ECO:0000256" key="6">
    <source>
        <dbReference type="ARBA" id="ARBA00022824"/>
    </source>
</evidence>
<gene>
    <name evidence="13" type="ORF">CINCED_3A011624</name>
</gene>
<evidence type="ECO:0000256" key="4">
    <source>
        <dbReference type="ARBA" id="ARBA00022679"/>
    </source>
</evidence>
<dbReference type="SUPFAM" id="SSF53756">
    <property type="entry name" value="UDP-Glycosyltransferase/glycogen phosphorylase"/>
    <property type="match status" value="1"/>
</dbReference>
<organism evidence="13 14">
    <name type="scientific">Cinara cedri</name>
    <dbReference type="NCBI Taxonomy" id="506608"/>
    <lineage>
        <taxon>Eukaryota</taxon>
        <taxon>Metazoa</taxon>
        <taxon>Ecdysozoa</taxon>
        <taxon>Arthropoda</taxon>
        <taxon>Hexapoda</taxon>
        <taxon>Insecta</taxon>
        <taxon>Pterygota</taxon>
        <taxon>Neoptera</taxon>
        <taxon>Paraneoptera</taxon>
        <taxon>Hemiptera</taxon>
        <taxon>Sternorrhyncha</taxon>
        <taxon>Aphidomorpha</taxon>
        <taxon>Aphidoidea</taxon>
        <taxon>Aphididae</taxon>
        <taxon>Lachninae</taxon>
        <taxon>Cinara</taxon>
    </lineage>
</organism>
<dbReference type="PANTHER" id="PTHR48043:SF114">
    <property type="entry name" value="IP04436P-RELATED"/>
    <property type="match status" value="1"/>
</dbReference>
<evidence type="ECO:0000256" key="12">
    <source>
        <dbReference type="RuleBase" id="RU362059"/>
    </source>
</evidence>
<evidence type="ECO:0000256" key="7">
    <source>
        <dbReference type="ARBA" id="ARBA00022989"/>
    </source>
</evidence>
<comment type="subcellular location">
    <subcellularLocation>
        <location evidence="10">Endomembrane system</location>
        <topology evidence="10">Single-pass type I membrane protein</topology>
    </subcellularLocation>
    <subcellularLocation>
        <location evidence="1">Endoplasmic reticulum</location>
    </subcellularLocation>
    <subcellularLocation>
        <location evidence="12">Membrane</location>
        <topology evidence="12">Single-pass membrane protein</topology>
    </subcellularLocation>
</comment>
<proteinExistence type="inferred from homology"/>
<evidence type="ECO:0000256" key="11">
    <source>
        <dbReference type="RuleBase" id="RU003718"/>
    </source>
</evidence>
<keyword evidence="7 12" id="KW-1133">Transmembrane helix</keyword>
<dbReference type="GO" id="GO:0005783">
    <property type="term" value="C:endoplasmic reticulum"/>
    <property type="evidence" value="ECO:0007669"/>
    <property type="project" value="UniProtKB-SubCell"/>
</dbReference>
<evidence type="ECO:0000256" key="10">
    <source>
        <dbReference type="ARBA" id="ARBA00046288"/>
    </source>
</evidence>
<evidence type="ECO:0000313" key="13">
    <source>
        <dbReference type="EMBL" id="VVC32403.1"/>
    </source>
</evidence>
<name>A0A5E4MJJ6_9HEMI</name>